<dbReference type="Proteomes" id="UP000077857">
    <property type="component" value="Unassembled WGS sequence"/>
</dbReference>
<proteinExistence type="predicted"/>
<evidence type="ECO:0000313" key="3">
    <source>
        <dbReference type="Proteomes" id="UP000077857"/>
    </source>
</evidence>
<dbReference type="InterPro" id="IPR053864">
    <property type="entry name" value="DUF6933"/>
</dbReference>
<organism evidence="2 3">
    <name type="scientific">Methylomonas koyamae</name>
    <dbReference type="NCBI Taxonomy" id="702114"/>
    <lineage>
        <taxon>Bacteria</taxon>
        <taxon>Pseudomonadati</taxon>
        <taxon>Pseudomonadota</taxon>
        <taxon>Gammaproteobacteria</taxon>
        <taxon>Methylococcales</taxon>
        <taxon>Methylococcaceae</taxon>
        <taxon>Methylomonas</taxon>
    </lineage>
</organism>
<reference evidence="2 3" key="1">
    <citation type="submission" date="2016-03" db="EMBL/GenBank/DDBJ databases">
        <authorList>
            <person name="Ploux O."/>
        </authorList>
    </citation>
    <scope>NUCLEOTIDE SEQUENCE [LARGE SCALE GENOMIC DNA]</scope>
    <source>
        <strain evidence="2 3">R-45378</strain>
    </source>
</reference>
<accession>A0A177NM22</accession>
<gene>
    <name evidence="2" type="ORF">A1507_08325</name>
</gene>
<dbReference type="EMBL" id="LUUJ01000054">
    <property type="protein sequence ID" value="OAI18901.1"/>
    <property type="molecule type" value="Genomic_DNA"/>
</dbReference>
<dbReference type="Pfam" id="PF22016">
    <property type="entry name" value="DUF6933"/>
    <property type="match status" value="1"/>
</dbReference>
<sequence>MINIHATKKLYAKLPAPISAPQSDTTPLTPTLSLGERERNPLSGWHANLLILQRRNCLLLVHDATRFPLFVKGLLKADFANFDRLFADALMNTLLKLGASQSQLDTAAALLAPCRFDTACDRSVQGTMNQMAGDLEHRLWFDNARLDELSSYATGAWLADRPCTVKGQKDAIWPDRAMLALLSRAGNSAPAKQNVIRLADYLSSRNG</sequence>
<name>A0A177NM22_9GAMM</name>
<comment type="caution">
    <text evidence="2">The sequence shown here is derived from an EMBL/GenBank/DDBJ whole genome shotgun (WGS) entry which is preliminary data.</text>
</comment>
<dbReference type="AlphaFoldDB" id="A0A177NM22"/>
<protein>
    <recommendedName>
        <fullName evidence="1">DUF6933 domain-containing protein</fullName>
    </recommendedName>
</protein>
<evidence type="ECO:0000259" key="1">
    <source>
        <dbReference type="Pfam" id="PF22016"/>
    </source>
</evidence>
<evidence type="ECO:0000313" key="2">
    <source>
        <dbReference type="EMBL" id="OAI18901.1"/>
    </source>
</evidence>
<dbReference type="OrthoDB" id="9801392at2"/>
<feature type="domain" description="DUF6933" evidence="1">
    <location>
        <begin position="4"/>
        <end position="176"/>
    </location>
</feature>
<dbReference type="RefSeq" id="WP_064039781.1">
    <property type="nucleotide sequence ID" value="NZ_LUUJ01000054.1"/>
</dbReference>